<dbReference type="KEGG" id="eke:EK0264_10160"/>
<evidence type="ECO:0000256" key="1">
    <source>
        <dbReference type="ARBA" id="ARBA00009353"/>
    </source>
</evidence>
<dbReference type="PANTHER" id="PTHR11092">
    <property type="entry name" value="SUGAR NUCLEOTIDE EPIMERASE RELATED"/>
    <property type="match status" value="1"/>
</dbReference>
<dbReference type="NCBIfam" id="TIGR01777">
    <property type="entry name" value="yfcH"/>
    <property type="match status" value="1"/>
</dbReference>
<evidence type="ECO:0000313" key="4">
    <source>
        <dbReference type="EMBL" id="QHC00617.1"/>
    </source>
</evidence>
<dbReference type="AlphaFoldDB" id="A0A7L4YPY4"/>
<sequence length="460" mass="49774">MARYTHRTVLPYDRQTVFDWHERPGALVRLTPPGLAKVESEPSDGVRNGSRATVKALAPMTMGAAGLRMVAEHVGYNPPDAFEDVQAKGPLQSWHHRRRFLEIDEGTAIEEQIDFQAPGPRVARAVPEAVIKRGIRRGFDYRERQLLDDLRFHAEHQGRRLRIVVAGSTGLVGTQLVALLGGGGHEVVRLVRSDPGPGEIGWDVKAGQIDVAGIRAADVVIHLGGTPIAGRFTDKHKRDVLDSRVDSTLLLARTLADLASDGKKRTFICASAVGYYGADRGDEILTEDSAPGSDFLAEVCQKWEAACEPARQAGVRVVNVRTGIVQSGGGGQLALQQPLFELGLGGRLGDGQQWMPWITVDDLAGLYAHIALTDGLSGPVNASAPEPVRNADYTRALAGVLRRPALLPVPSFGPKLLLGDEGAREFALAGQRISAQRALDWGYRFRHEDLRAGLSHVLAL</sequence>
<keyword evidence="5" id="KW-1185">Reference proteome</keyword>
<evidence type="ECO:0000313" key="5">
    <source>
        <dbReference type="Proteomes" id="UP000463857"/>
    </source>
</evidence>
<dbReference type="InterPro" id="IPR010099">
    <property type="entry name" value="SDR39U1"/>
</dbReference>
<evidence type="ECO:0000259" key="2">
    <source>
        <dbReference type="Pfam" id="PF01370"/>
    </source>
</evidence>
<dbReference type="SUPFAM" id="SSF51735">
    <property type="entry name" value="NAD(P)-binding Rossmann-fold domains"/>
    <property type="match status" value="1"/>
</dbReference>
<feature type="domain" description="NAD-dependent epimerase/dehydratase" evidence="2">
    <location>
        <begin position="163"/>
        <end position="371"/>
    </location>
</feature>
<dbReference type="EMBL" id="CP047156">
    <property type="protein sequence ID" value="QHC00617.1"/>
    <property type="molecule type" value="Genomic_DNA"/>
</dbReference>
<proteinExistence type="inferred from homology"/>
<feature type="domain" description="DUF1731" evidence="3">
    <location>
        <begin position="409"/>
        <end position="456"/>
    </location>
</feature>
<name>A0A7L4YPY4_9ACTN</name>
<dbReference type="OrthoDB" id="9801773at2"/>
<dbReference type="Proteomes" id="UP000463857">
    <property type="component" value="Chromosome"/>
</dbReference>
<gene>
    <name evidence="4" type="ORF">EK0264_10160</name>
</gene>
<organism evidence="4 5">
    <name type="scientific">Epidermidibacterium keratini</name>
    <dbReference type="NCBI Taxonomy" id="1891644"/>
    <lineage>
        <taxon>Bacteria</taxon>
        <taxon>Bacillati</taxon>
        <taxon>Actinomycetota</taxon>
        <taxon>Actinomycetes</taxon>
        <taxon>Sporichthyales</taxon>
        <taxon>Sporichthyaceae</taxon>
        <taxon>Epidermidibacterium</taxon>
    </lineage>
</organism>
<dbReference type="Pfam" id="PF01370">
    <property type="entry name" value="Epimerase"/>
    <property type="match status" value="1"/>
</dbReference>
<dbReference type="Gene3D" id="3.30.530.20">
    <property type="match status" value="1"/>
</dbReference>
<dbReference type="SUPFAM" id="SSF55961">
    <property type="entry name" value="Bet v1-like"/>
    <property type="match status" value="1"/>
</dbReference>
<dbReference type="FunCoup" id="A0A7L4YPY4">
    <property type="interactions" value="259"/>
</dbReference>
<dbReference type="InterPro" id="IPR001509">
    <property type="entry name" value="Epimerase_deHydtase"/>
</dbReference>
<comment type="similarity">
    <text evidence="1">Belongs to the NAD(P)-dependent epimerase/dehydratase family. SDR39U1 subfamily.</text>
</comment>
<accession>A0A7L4YPY4</accession>
<dbReference type="Gene3D" id="3.40.50.720">
    <property type="entry name" value="NAD(P)-binding Rossmann-like Domain"/>
    <property type="match status" value="1"/>
</dbReference>
<dbReference type="PANTHER" id="PTHR11092:SF0">
    <property type="entry name" value="EPIMERASE FAMILY PROTEIN SDR39U1"/>
    <property type="match status" value="1"/>
</dbReference>
<dbReference type="InterPro" id="IPR013549">
    <property type="entry name" value="DUF1731"/>
</dbReference>
<protein>
    <submittedName>
        <fullName evidence="4">TIGR01777 family protein</fullName>
    </submittedName>
</protein>
<reference evidence="4 5" key="1">
    <citation type="journal article" date="2018" name="Int. J. Syst. Evol. Microbiol.">
        <title>Epidermidibacterium keratini gen. nov., sp. nov., a member of the family Sporichthyaceae, isolated from keratin epidermis.</title>
        <authorList>
            <person name="Lee D.G."/>
            <person name="Trujillo M.E."/>
            <person name="Kang S."/>
            <person name="Nam J.J."/>
            <person name="Kim Y.J."/>
        </authorList>
    </citation>
    <scope>NUCLEOTIDE SEQUENCE [LARGE SCALE GENOMIC DNA]</scope>
    <source>
        <strain evidence="4 5">EPI-7</strain>
    </source>
</reference>
<evidence type="ECO:0000259" key="3">
    <source>
        <dbReference type="Pfam" id="PF08338"/>
    </source>
</evidence>
<dbReference type="Pfam" id="PF08338">
    <property type="entry name" value="DUF1731"/>
    <property type="match status" value="1"/>
</dbReference>
<dbReference type="InterPro" id="IPR023393">
    <property type="entry name" value="START-like_dom_sf"/>
</dbReference>
<dbReference type="InParanoid" id="A0A7L4YPY4"/>
<dbReference type="RefSeq" id="WP_159545280.1">
    <property type="nucleotide sequence ID" value="NZ_CP047156.1"/>
</dbReference>
<dbReference type="InterPro" id="IPR036291">
    <property type="entry name" value="NAD(P)-bd_dom_sf"/>
</dbReference>
<dbReference type="CDD" id="cd07820">
    <property type="entry name" value="SRPBCC_3"/>
    <property type="match status" value="1"/>
</dbReference>